<organism evidence="3 4">
    <name type="scientific">Bacillus pseudomycoides</name>
    <dbReference type="NCBI Taxonomy" id="64104"/>
    <lineage>
        <taxon>Bacteria</taxon>
        <taxon>Bacillati</taxon>
        <taxon>Bacillota</taxon>
        <taxon>Bacilli</taxon>
        <taxon>Bacillales</taxon>
        <taxon>Bacillaceae</taxon>
        <taxon>Bacillus</taxon>
        <taxon>Bacillus cereus group</taxon>
    </lineage>
</organism>
<dbReference type="Proteomes" id="UP000221020">
    <property type="component" value="Unassembled WGS sequence"/>
</dbReference>
<dbReference type="RefSeq" id="WP_097899467.1">
    <property type="nucleotide sequence ID" value="NZ_NVOR01000128.1"/>
</dbReference>
<evidence type="ECO:0000313" key="4">
    <source>
        <dbReference type="Proteomes" id="UP000221020"/>
    </source>
</evidence>
<reference evidence="3 4" key="1">
    <citation type="submission" date="2017-09" db="EMBL/GenBank/DDBJ databases">
        <title>Large-scale bioinformatics analysis of Bacillus genomes uncovers conserved roles of natural products in bacterial physiology.</title>
        <authorList>
            <consortium name="Agbiome Team Llc"/>
            <person name="Bleich R.M."/>
            <person name="Grubbs K.J."/>
            <person name="Santa Maria K.C."/>
            <person name="Allen S.E."/>
            <person name="Farag S."/>
            <person name="Shank E.A."/>
            <person name="Bowers A."/>
        </authorList>
    </citation>
    <scope>NUCLEOTIDE SEQUENCE [LARGE SCALE GENOMIC DNA]</scope>
    <source>
        <strain evidence="3 4">AFS092012</strain>
    </source>
</reference>
<dbReference type="AlphaFoldDB" id="A0AA91V845"/>
<keyword evidence="2" id="KW-0472">Membrane</keyword>
<evidence type="ECO:0000256" key="1">
    <source>
        <dbReference type="SAM" id="MobiDB-lite"/>
    </source>
</evidence>
<evidence type="ECO:0000256" key="2">
    <source>
        <dbReference type="SAM" id="Phobius"/>
    </source>
</evidence>
<dbReference type="InterPro" id="IPR045946">
    <property type="entry name" value="DUF6366"/>
</dbReference>
<accession>A0AA91V845</accession>
<comment type="caution">
    <text evidence="3">The sequence shown here is derived from an EMBL/GenBank/DDBJ whole genome shotgun (WGS) entry which is preliminary data.</text>
</comment>
<protein>
    <recommendedName>
        <fullName evidence="5">Phage capsid protein</fullName>
    </recommendedName>
</protein>
<gene>
    <name evidence="3" type="ORF">CON65_24310</name>
</gene>
<dbReference type="EMBL" id="NVOR01000128">
    <property type="protein sequence ID" value="PED80129.1"/>
    <property type="molecule type" value="Genomic_DNA"/>
</dbReference>
<keyword evidence="2" id="KW-0812">Transmembrane</keyword>
<feature type="region of interest" description="Disordered" evidence="1">
    <location>
        <begin position="1"/>
        <end position="34"/>
    </location>
</feature>
<feature type="transmembrane region" description="Helical" evidence="2">
    <location>
        <begin position="46"/>
        <end position="68"/>
    </location>
</feature>
<dbReference type="Pfam" id="PF19893">
    <property type="entry name" value="DUF6366"/>
    <property type="match status" value="1"/>
</dbReference>
<sequence>MGSKETAEEKRERLRQNELKNNPTGSLNDGLKRSENGNLVDLVGGMGWKGTGILILVLILGYIIYNYLL</sequence>
<feature type="compositionally biased region" description="Basic and acidic residues" evidence="1">
    <location>
        <begin position="1"/>
        <end position="18"/>
    </location>
</feature>
<name>A0AA91V845_9BACI</name>
<evidence type="ECO:0008006" key="5">
    <source>
        <dbReference type="Google" id="ProtNLM"/>
    </source>
</evidence>
<proteinExistence type="predicted"/>
<keyword evidence="2" id="KW-1133">Transmembrane helix</keyword>
<evidence type="ECO:0000313" key="3">
    <source>
        <dbReference type="EMBL" id="PED80129.1"/>
    </source>
</evidence>